<proteinExistence type="predicted"/>
<dbReference type="EMBL" id="JAPWTK010001405">
    <property type="protein sequence ID" value="KAJ8932643.1"/>
    <property type="molecule type" value="Genomic_DNA"/>
</dbReference>
<feature type="compositionally biased region" description="Basic and acidic residues" evidence="1">
    <location>
        <begin position="16"/>
        <end position="35"/>
    </location>
</feature>
<feature type="compositionally biased region" description="Acidic residues" evidence="1">
    <location>
        <begin position="39"/>
        <end position="78"/>
    </location>
</feature>
<keyword evidence="4" id="KW-1185">Reference proteome</keyword>
<dbReference type="Proteomes" id="UP001162162">
    <property type="component" value="Unassembled WGS sequence"/>
</dbReference>
<organism evidence="3 4">
    <name type="scientific">Aromia moschata</name>
    <dbReference type="NCBI Taxonomy" id="1265417"/>
    <lineage>
        <taxon>Eukaryota</taxon>
        <taxon>Metazoa</taxon>
        <taxon>Ecdysozoa</taxon>
        <taxon>Arthropoda</taxon>
        <taxon>Hexapoda</taxon>
        <taxon>Insecta</taxon>
        <taxon>Pterygota</taxon>
        <taxon>Neoptera</taxon>
        <taxon>Endopterygota</taxon>
        <taxon>Coleoptera</taxon>
        <taxon>Polyphaga</taxon>
        <taxon>Cucujiformia</taxon>
        <taxon>Chrysomeloidea</taxon>
        <taxon>Cerambycidae</taxon>
        <taxon>Cerambycinae</taxon>
        <taxon>Callichromatini</taxon>
        <taxon>Aromia</taxon>
    </lineage>
</organism>
<name>A0AAV8X1M0_9CUCU</name>
<protein>
    <recommendedName>
        <fullName evidence="2">PiggyBac transposable element-derived protein domain-containing protein</fullName>
    </recommendedName>
</protein>
<dbReference type="PANTHER" id="PTHR46599">
    <property type="entry name" value="PIGGYBAC TRANSPOSABLE ELEMENT-DERIVED PROTEIN 4"/>
    <property type="match status" value="1"/>
</dbReference>
<gene>
    <name evidence="3" type="ORF">NQ318_002940</name>
</gene>
<evidence type="ECO:0000256" key="1">
    <source>
        <dbReference type="SAM" id="MobiDB-lite"/>
    </source>
</evidence>
<evidence type="ECO:0000313" key="3">
    <source>
        <dbReference type="EMBL" id="KAJ8932643.1"/>
    </source>
</evidence>
<dbReference type="InterPro" id="IPR029526">
    <property type="entry name" value="PGBD"/>
</dbReference>
<accession>A0AAV8X1M0</accession>
<feature type="domain" description="PiggyBac transposable element-derived protein" evidence="2">
    <location>
        <begin position="118"/>
        <end position="202"/>
    </location>
</feature>
<reference evidence="3" key="1">
    <citation type="journal article" date="2023" name="Insect Mol. Biol.">
        <title>Genome sequencing provides insights into the evolution of gene families encoding plant cell wall-degrading enzymes in longhorned beetles.</title>
        <authorList>
            <person name="Shin N.R."/>
            <person name="Okamura Y."/>
            <person name="Kirsch R."/>
            <person name="Pauchet Y."/>
        </authorList>
    </citation>
    <scope>NUCLEOTIDE SEQUENCE</scope>
    <source>
        <strain evidence="3">AMC_N1</strain>
    </source>
</reference>
<dbReference type="PANTHER" id="PTHR46599:SF3">
    <property type="entry name" value="PIGGYBAC TRANSPOSABLE ELEMENT-DERIVED PROTEIN 4"/>
    <property type="match status" value="1"/>
</dbReference>
<feature type="region of interest" description="Disordered" evidence="1">
    <location>
        <begin position="1"/>
        <end position="88"/>
    </location>
</feature>
<dbReference type="Pfam" id="PF13843">
    <property type="entry name" value="DDE_Tnp_1_7"/>
    <property type="match status" value="1"/>
</dbReference>
<comment type="caution">
    <text evidence="3">The sequence shown here is derived from an EMBL/GenBank/DDBJ whole genome shotgun (WGS) entry which is preliminary data.</text>
</comment>
<dbReference type="AlphaFoldDB" id="A0AAV8X1M0"/>
<evidence type="ECO:0000313" key="4">
    <source>
        <dbReference type="Proteomes" id="UP001162162"/>
    </source>
</evidence>
<evidence type="ECO:0000259" key="2">
    <source>
        <dbReference type="Pfam" id="PF13843"/>
    </source>
</evidence>
<sequence>MDPAIPGPSRPKRSCIQRDVKRPLTEDELRKHAESFLDSSDDEPFVESEDSWAEAENLEDSDRAEDEIINNDPEDGSSDDGNSNDAQTTFVWNDTPALENIIFSGNPVLRVPHPGNNSYDFFSLLVTDELLNHIVEQTNEYAEEVFLNKSTKEKSRITEWKDVTLKELKVFLGIWFHMGNIRINRLQDYWKKDELFAIPGLQKHE</sequence>